<feature type="transmembrane region" description="Helical" evidence="1">
    <location>
        <begin position="96"/>
        <end position="119"/>
    </location>
</feature>
<reference evidence="2 3" key="1">
    <citation type="submission" date="2023-11" db="EMBL/GenBank/DDBJ databases">
        <title>Dfirmibasis_genome.</title>
        <authorList>
            <person name="Edelbroek B."/>
            <person name="Kjellin J."/>
            <person name="Jerlstrom-Hultqvist J."/>
            <person name="Soderbom F."/>
        </authorList>
    </citation>
    <scope>NUCLEOTIDE SEQUENCE [LARGE SCALE GENOMIC DNA]</scope>
    <source>
        <strain evidence="2 3">TNS-C-14</strain>
    </source>
</reference>
<name>A0AAN7UBU3_9MYCE</name>
<keyword evidence="1" id="KW-0472">Membrane</keyword>
<accession>A0AAN7UBU3</accession>
<keyword evidence="1" id="KW-1133">Transmembrane helix</keyword>
<dbReference type="Proteomes" id="UP001344447">
    <property type="component" value="Unassembled WGS sequence"/>
</dbReference>
<evidence type="ECO:0000313" key="3">
    <source>
        <dbReference type="Proteomes" id="UP001344447"/>
    </source>
</evidence>
<dbReference type="EMBL" id="JAVFKY010000001">
    <property type="protein sequence ID" value="KAK5584695.1"/>
    <property type="molecule type" value="Genomic_DNA"/>
</dbReference>
<keyword evidence="3" id="KW-1185">Reference proteome</keyword>
<proteinExistence type="predicted"/>
<sequence length="123" mass="14115">MAGGPIGASAIWKNSLKVALIWGIFMLISSLTIILVRILRKNKPPELKLSLRSKLEIYLAYTHIGELIEFIQVAFSIFSVLLFIYGTYITSTEPPLFYLILEVILVFFFILHWSLDFFVSKDK</sequence>
<organism evidence="2 3">
    <name type="scientific">Dictyostelium firmibasis</name>
    <dbReference type="NCBI Taxonomy" id="79012"/>
    <lineage>
        <taxon>Eukaryota</taxon>
        <taxon>Amoebozoa</taxon>
        <taxon>Evosea</taxon>
        <taxon>Eumycetozoa</taxon>
        <taxon>Dictyostelia</taxon>
        <taxon>Dictyosteliales</taxon>
        <taxon>Dictyosteliaceae</taxon>
        <taxon>Dictyostelium</taxon>
    </lineage>
</organism>
<dbReference type="AlphaFoldDB" id="A0AAN7UBU3"/>
<comment type="caution">
    <text evidence="2">The sequence shown here is derived from an EMBL/GenBank/DDBJ whole genome shotgun (WGS) entry which is preliminary data.</text>
</comment>
<feature type="transmembrane region" description="Helical" evidence="1">
    <location>
        <begin position="60"/>
        <end position="84"/>
    </location>
</feature>
<protein>
    <submittedName>
        <fullName evidence="2">Uncharacterized protein</fullName>
    </submittedName>
</protein>
<gene>
    <name evidence="2" type="ORF">RB653_006311</name>
</gene>
<feature type="transmembrane region" description="Helical" evidence="1">
    <location>
        <begin position="20"/>
        <end position="39"/>
    </location>
</feature>
<keyword evidence="1" id="KW-0812">Transmembrane</keyword>
<evidence type="ECO:0000313" key="2">
    <source>
        <dbReference type="EMBL" id="KAK5584695.1"/>
    </source>
</evidence>
<evidence type="ECO:0000256" key="1">
    <source>
        <dbReference type="SAM" id="Phobius"/>
    </source>
</evidence>